<dbReference type="GO" id="GO:0003677">
    <property type="term" value="F:DNA binding"/>
    <property type="evidence" value="ECO:0007669"/>
    <property type="project" value="UniProtKB-KW"/>
</dbReference>
<gene>
    <name evidence="3" type="ORF">FS320_17850</name>
</gene>
<evidence type="ECO:0000259" key="2">
    <source>
        <dbReference type="Pfam" id="PF13463"/>
    </source>
</evidence>
<organism evidence="3 4">
    <name type="scientific">Microvirga tunisiensis</name>
    <dbReference type="NCBI Taxonomy" id="2108360"/>
    <lineage>
        <taxon>Bacteria</taxon>
        <taxon>Pseudomonadati</taxon>
        <taxon>Pseudomonadota</taxon>
        <taxon>Alphaproteobacteria</taxon>
        <taxon>Hyphomicrobiales</taxon>
        <taxon>Methylobacteriaceae</taxon>
        <taxon>Microvirga</taxon>
    </lineage>
</organism>
<dbReference type="RefSeq" id="WP_152713175.1">
    <property type="nucleotide sequence ID" value="NZ_VOSJ01000071.1"/>
</dbReference>
<dbReference type="Proteomes" id="UP000403266">
    <property type="component" value="Unassembled WGS sequence"/>
</dbReference>
<feature type="compositionally biased region" description="Basic residues" evidence="1">
    <location>
        <begin position="158"/>
        <end position="176"/>
    </location>
</feature>
<reference evidence="3 4" key="1">
    <citation type="journal article" date="2019" name="Syst. Appl. Microbiol.">
        <title>Microvirga tunisiensis sp. nov., a root nodule symbiotic bacterium isolated from Lupinus micranthus and L. luteus grown in Northern Tunisia.</title>
        <authorList>
            <person name="Msaddak A."/>
            <person name="Rejili M."/>
            <person name="Duran D."/>
            <person name="Mars M."/>
            <person name="Palacios J.M."/>
            <person name="Ruiz-Argueso T."/>
            <person name="Rey L."/>
            <person name="Imperial J."/>
        </authorList>
    </citation>
    <scope>NUCLEOTIDE SEQUENCE [LARGE SCALE GENOMIC DNA]</scope>
    <source>
        <strain evidence="3 4">Lmie10</strain>
    </source>
</reference>
<dbReference type="EMBL" id="VOSK01000070">
    <property type="protein sequence ID" value="MPR27027.1"/>
    <property type="molecule type" value="Genomic_DNA"/>
</dbReference>
<feature type="domain" description="HTH marR-type" evidence="2">
    <location>
        <begin position="40"/>
        <end position="90"/>
    </location>
</feature>
<dbReference type="Pfam" id="PF13463">
    <property type="entry name" value="HTH_27"/>
    <property type="match status" value="1"/>
</dbReference>
<dbReference type="AlphaFoldDB" id="A0A5N7MJB2"/>
<dbReference type="SUPFAM" id="SSF46785">
    <property type="entry name" value="Winged helix' DNA-binding domain"/>
    <property type="match status" value="1"/>
</dbReference>
<name>A0A5N7MJB2_9HYPH</name>
<keyword evidence="3" id="KW-0238">DNA-binding</keyword>
<evidence type="ECO:0000313" key="4">
    <source>
        <dbReference type="Proteomes" id="UP000403266"/>
    </source>
</evidence>
<dbReference type="OrthoDB" id="8025709at2"/>
<feature type="compositionally biased region" description="Polar residues" evidence="1">
    <location>
        <begin position="141"/>
        <end position="152"/>
    </location>
</feature>
<keyword evidence="4" id="KW-1185">Reference proteome</keyword>
<dbReference type="GO" id="GO:0003700">
    <property type="term" value="F:DNA-binding transcription factor activity"/>
    <property type="evidence" value="ECO:0007669"/>
    <property type="project" value="InterPro"/>
</dbReference>
<accession>A0A5N7MJB2</accession>
<proteinExistence type="predicted"/>
<protein>
    <submittedName>
        <fullName evidence="3">Winged helix DNA-binding protein</fullName>
    </submittedName>
</protein>
<feature type="region of interest" description="Disordered" evidence="1">
    <location>
        <begin position="141"/>
        <end position="176"/>
    </location>
</feature>
<comment type="caution">
    <text evidence="3">The sequence shown here is derived from an EMBL/GenBank/DDBJ whole genome shotgun (WGS) entry which is preliminary data.</text>
</comment>
<dbReference type="InterPro" id="IPR036390">
    <property type="entry name" value="WH_DNA-bd_sf"/>
</dbReference>
<dbReference type="InterPro" id="IPR036388">
    <property type="entry name" value="WH-like_DNA-bd_sf"/>
</dbReference>
<sequence>MQAANRQFHGEALAFVRRDIIRLVLADLLQNESGAMALQHLGILWIIYEFSTPQEPMTTARLKALTKVTSTAVIKYTERLERLGLIKRKRVTASHGKGRAWEYHPALPDALLGDVVRGILESGASFPSLASLAEKDSVSSQATALTALTQEPDQGEKRGRKGTRKTKRAPRKSKPG</sequence>
<evidence type="ECO:0000313" key="3">
    <source>
        <dbReference type="EMBL" id="MPR27027.1"/>
    </source>
</evidence>
<dbReference type="InterPro" id="IPR000835">
    <property type="entry name" value="HTH_MarR-typ"/>
</dbReference>
<evidence type="ECO:0000256" key="1">
    <source>
        <dbReference type="SAM" id="MobiDB-lite"/>
    </source>
</evidence>
<dbReference type="Gene3D" id="1.10.10.10">
    <property type="entry name" value="Winged helix-like DNA-binding domain superfamily/Winged helix DNA-binding domain"/>
    <property type="match status" value="1"/>
</dbReference>